<dbReference type="EMBL" id="JBBJBU010000001">
    <property type="protein sequence ID" value="KAK7207636.1"/>
    <property type="molecule type" value="Genomic_DNA"/>
</dbReference>
<dbReference type="Proteomes" id="UP001498771">
    <property type="component" value="Unassembled WGS sequence"/>
</dbReference>
<evidence type="ECO:0008006" key="4">
    <source>
        <dbReference type="Google" id="ProtNLM"/>
    </source>
</evidence>
<dbReference type="GeneID" id="90037053"/>
<sequence>MQRTEPARSISLSICMLTRHLRADVVMLLGLLLGDTRTSTPKLESCLVAMVHEAPSKRDRCKTETGQDSPLASRWSRACKSSDRQAVASLLDMCSRKSRLRSSVPRMSGTTPLHRRVLP</sequence>
<evidence type="ECO:0000313" key="3">
    <source>
        <dbReference type="Proteomes" id="UP001498771"/>
    </source>
</evidence>
<evidence type="ECO:0000256" key="1">
    <source>
        <dbReference type="SAM" id="MobiDB-lite"/>
    </source>
</evidence>
<name>A0ABR1FCQ6_9ASCO</name>
<reference evidence="2 3" key="1">
    <citation type="submission" date="2024-03" db="EMBL/GenBank/DDBJ databases">
        <title>Genome-scale model development and genomic sequencing of the oleaginous clade Lipomyces.</title>
        <authorList>
            <consortium name="Lawrence Berkeley National Laboratory"/>
            <person name="Czajka J.J."/>
            <person name="Han Y."/>
            <person name="Kim J."/>
            <person name="Mondo S.J."/>
            <person name="Hofstad B.A."/>
            <person name="Robles A."/>
            <person name="Haridas S."/>
            <person name="Riley R."/>
            <person name="LaButti K."/>
            <person name="Pangilinan J."/>
            <person name="Andreopoulos W."/>
            <person name="Lipzen A."/>
            <person name="Yan J."/>
            <person name="Wang M."/>
            <person name="Ng V."/>
            <person name="Grigoriev I.V."/>
            <person name="Spatafora J.W."/>
            <person name="Magnuson J.K."/>
            <person name="Baker S.E."/>
            <person name="Pomraning K.R."/>
        </authorList>
    </citation>
    <scope>NUCLEOTIDE SEQUENCE [LARGE SCALE GENOMIC DNA]</scope>
    <source>
        <strain evidence="2 3">Phaff 52-87</strain>
    </source>
</reference>
<organism evidence="2 3">
    <name type="scientific">Myxozyma melibiosi</name>
    <dbReference type="NCBI Taxonomy" id="54550"/>
    <lineage>
        <taxon>Eukaryota</taxon>
        <taxon>Fungi</taxon>
        <taxon>Dikarya</taxon>
        <taxon>Ascomycota</taxon>
        <taxon>Saccharomycotina</taxon>
        <taxon>Lipomycetes</taxon>
        <taxon>Lipomycetales</taxon>
        <taxon>Lipomycetaceae</taxon>
        <taxon>Myxozyma</taxon>
    </lineage>
</organism>
<feature type="region of interest" description="Disordered" evidence="1">
    <location>
        <begin position="99"/>
        <end position="119"/>
    </location>
</feature>
<gene>
    <name evidence="2" type="ORF">BZA70DRAFT_271827</name>
</gene>
<protein>
    <recommendedName>
        <fullName evidence="4">Secreted protein</fullName>
    </recommendedName>
</protein>
<accession>A0ABR1FCQ6</accession>
<proteinExistence type="predicted"/>
<keyword evidence="3" id="KW-1185">Reference proteome</keyword>
<comment type="caution">
    <text evidence="2">The sequence shown here is derived from an EMBL/GenBank/DDBJ whole genome shotgun (WGS) entry which is preliminary data.</text>
</comment>
<evidence type="ECO:0000313" key="2">
    <source>
        <dbReference type="EMBL" id="KAK7207636.1"/>
    </source>
</evidence>
<dbReference type="RefSeq" id="XP_064770669.1">
    <property type="nucleotide sequence ID" value="XM_064911541.1"/>
</dbReference>